<gene>
    <name evidence="1" type="ORF">DCF19_12285</name>
</gene>
<dbReference type="PANTHER" id="PTHR34070:SF1">
    <property type="entry name" value="DNA ALKYLATION REPAIR PROTEIN"/>
    <property type="match status" value="1"/>
</dbReference>
<dbReference type="EMBL" id="QBML01000014">
    <property type="protein sequence ID" value="PZO40685.1"/>
    <property type="molecule type" value="Genomic_DNA"/>
</dbReference>
<reference evidence="1 2" key="2">
    <citation type="submission" date="2018-06" db="EMBL/GenBank/DDBJ databases">
        <title>Metagenomic assembly of (sub)arctic Cyanobacteria and their associated microbiome from non-axenic cultures.</title>
        <authorList>
            <person name="Baurain D."/>
        </authorList>
    </citation>
    <scope>NUCLEOTIDE SEQUENCE [LARGE SCALE GENOMIC DNA]</scope>
    <source>
        <strain evidence="1">ULC066bin1</strain>
    </source>
</reference>
<sequence length="233" mass="27559">MLTRADLKNELDAIASPTKAIELARFFKTGKGEYGEGDRFLGINVPEQRKLAKKFVHLNFEDLEQFLQTDIHEYRLTALLILTYQFAKADATTREEIVAFYLDRTKWINNWDLVDVSCYRILGVHLLHQDRSVLYQLARSPNLWEQRIAIISTLEFIKHQQFEDTLKIAIILLNHPHDLIHKAVGWMLREVGKQDRQVLVGFLDIYYQQMPRTMLRYAIEHFEEPVRKAYLKR</sequence>
<comment type="caution">
    <text evidence="1">The sequence shown here is derived from an EMBL/GenBank/DDBJ whole genome shotgun (WGS) entry which is preliminary data.</text>
</comment>
<evidence type="ECO:0000313" key="1">
    <source>
        <dbReference type="EMBL" id="PZO40685.1"/>
    </source>
</evidence>
<dbReference type="SUPFAM" id="SSF48371">
    <property type="entry name" value="ARM repeat"/>
    <property type="match status" value="1"/>
</dbReference>
<dbReference type="PANTHER" id="PTHR34070">
    <property type="entry name" value="ARMADILLO-TYPE FOLD"/>
    <property type="match status" value="1"/>
</dbReference>
<reference evidence="1 2" key="1">
    <citation type="submission" date="2018-04" db="EMBL/GenBank/DDBJ databases">
        <authorList>
            <person name="Go L.Y."/>
            <person name="Mitchell J.A."/>
        </authorList>
    </citation>
    <scope>NUCLEOTIDE SEQUENCE [LARGE SCALE GENOMIC DNA]</scope>
    <source>
        <strain evidence="1">ULC066bin1</strain>
    </source>
</reference>
<dbReference type="Pfam" id="PF08713">
    <property type="entry name" value="DNA_alkylation"/>
    <property type="match status" value="1"/>
</dbReference>
<evidence type="ECO:0000313" key="2">
    <source>
        <dbReference type="Proteomes" id="UP000249467"/>
    </source>
</evidence>
<proteinExistence type="predicted"/>
<dbReference type="Proteomes" id="UP000249467">
    <property type="component" value="Unassembled WGS sequence"/>
</dbReference>
<dbReference type="AlphaFoldDB" id="A0A2W4Y143"/>
<organism evidence="1 2">
    <name type="scientific">Pseudanabaena frigida</name>
    <dbReference type="NCBI Taxonomy" id="945775"/>
    <lineage>
        <taxon>Bacteria</taxon>
        <taxon>Bacillati</taxon>
        <taxon>Cyanobacteriota</taxon>
        <taxon>Cyanophyceae</taxon>
        <taxon>Pseudanabaenales</taxon>
        <taxon>Pseudanabaenaceae</taxon>
        <taxon>Pseudanabaena</taxon>
    </lineage>
</organism>
<accession>A0A2W4Y143</accession>
<dbReference type="Gene3D" id="1.25.10.90">
    <property type="match status" value="1"/>
</dbReference>
<dbReference type="InterPro" id="IPR016024">
    <property type="entry name" value="ARM-type_fold"/>
</dbReference>
<dbReference type="CDD" id="cd06561">
    <property type="entry name" value="AlkD_like"/>
    <property type="match status" value="1"/>
</dbReference>
<name>A0A2W4Y143_9CYAN</name>
<protein>
    <submittedName>
        <fullName evidence="1">DNA alkylation repair protein</fullName>
    </submittedName>
</protein>
<dbReference type="InterPro" id="IPR014825">
    <property type="entry name" value="DNA_alkylation"/>
</dbReference>